<evidence type="ECO:0000313" key="2">
    <source>
        <dbReference type="EMBL" id="CAD6502084.1"/>
    </source>
</evidence>
<protein>
    <submittedName>
        <fullName evidence="2">BgTH12-02326</fullName>
    </submittedName>
</protein>
<comment type="caution">
    <text evidence="2">The sequence shown here is derived from an EMBL/GenBank/DDBJ whole genome shotgun (WGS) entry which is preliminary data.</text>
</comment>
<proteinExistence type="predicted"/>
<dbReference type="AlphaFoldDB" id="A0A9W4D0U9"/>
<sequence>MLRHRSSHEPSENKRFTKAQRTSKSKSPSLKATPRGNRPQKRHQGISTGTNIELCRPFTRLTPP</sequence>
<evidence type="ECO:0000313" key="3">
    <source>
        <dbReference type="Proteomes" id="UP000683417"/>
    </source>
</evidence>
<gene>
    <name evidence="2" type="ORF">BGTH12_LOCUS3442</name>
</gene>
<dbReference type="Proteomes" id="UP000683417">
    <property type="component" value="Unassembled WGS sequence"/>
</dbReference>
<accession>A0A9W4D0U9</accession>
<feature type="region of interest" description="Disordered" evidence="1">
    <location>
        <begin position="1"/>
        <end position="64"/>
    </location>
</feature>
<name>A0A9W4D0U9_BLUGR</name>
<evidence type="ECO:0000256" key="1">
    <source>
        <dbReference type="SAM" id="MobiDB-lite"/>
    </source>
</evidence>
<dbReference type="EMBL" id="CAJHIT010000005">
    <property type="protein sequence ID" value="CAD6502084.1"/>
    <property type="molecule type" value="Genomic_DNA"/>
</dbReference>
<reference evidence="2" key="1">
    <citation type="submission" date="2020-10" db="EMBL/GenBank/DDBJ databases">
        <authorList>
            <person name="Muller C M."/>
        </authorList>
    </citation>
    <scope>NUCLEOTIDE SEQUENCE</scope>
    <source>
        <strain evidence="2">THUN-12</strain>
    </source>
</reference>
<organism evidence="2 3">
    <name type="scientific">Blumeria graminis f. sp. triticale</name>
    <dbReference type="NCBI Taxonomy" id="1689686"/>
    <lineage>
        <taxon>Eukaryota</taxon>
        <taxon>Fungi</taxon>
        <taxon>Dikarya</taxon>
        <taxon>Ascomycota</taxon>
        <taxon>Pezizomycotina</taxon>
        <taxon>Leotiomycetes</taxon>
        <taxon>Erysiphales</taxon>
        <taxon>Erysiphaceae</taxon>
        <taxon>Blumeria</taxon>
    </lineage>
</organism>